<dbReference type="EMBL" id="QRYW01000001">
    <property type="protein sequence ID" value="RGV30575.1"/>
    <property type="molecule type" value="Genomic_DNA"/>
</dbReference>
<accession>A0A412WTS5</accession>
<gene>
    <name evidence="1" type="ORF">DWW24_00420</name>
</gene>
<dbReference type="RefSeq" id="WP_049782822.1">
    <property type="nucleotide sequence ID" value="NZ_JADNHN010000005.1"/>
</dbReference>
<sequence>MKQVTGRLISFAGILRLWGGYRFDKIPAVLDELCRKNGETVNEEDWQLIRRYLSDPSSYTFHFVAKHRELFTAYIAPEELEAWIQKVLYVPVFNTVNSLVFDEKEYDAGRFKTLRKDIKIVRPERKSYLLSILDYYDAFRMDKMDKVLSIFKKQFMSLPASDRWGLTMQLNAMLCAKGNKAQCEEGLHIFRQLFNPVDPILKNFENALNKRIGSL</sequence>
<name>A0A412WTS5_9BACT</name>
<organism evidence="1 2">
    <name type="scientific">Odoribacter splanchnicus</name>
    <dbReference type="NCBI Taxonomy" id="28118"/>
    <lineage>
        <taxon>Bacteria</taxon>
        <taxon>Pseudomonadati</taxon>
        <taxon>Bacteroidota</taxon>
        <taxon>Bacteroidia</taxon>
        <taxon>Bacteroidales</taxon>
        <taxon>Odoribacteraceae</taxon>
        <taxon>Odoribacter</taxon>
    </lineage>
</organism>
<dbReference type="AlphaFoldDB" id="A0A412WTS5"/>
<evidence type="ECO:0000313" key="2">
    <source>
        <dbReference type="Proteomes" id="UP000283426"/>
    </source>
</evidence>
<dbReference type="GeneID" id="61274336"/>
<proteinExistence type="predicted"/>
<evidence type="ECO:0000313" key="1">
    <source>
        <dbReference type="EMBL" id="RGV30575.1"/>
    </source>
</evidence>
<dbReference type="Proteomes" id="UP000283426">
    <property type="component" value="Unassembled WGS sequence"/>
</dbReference>
<protein>
    <submittedName>
        <fullName evidence="1">Uncharacterized protein</fullName>
    </submittedName>
</protein>
<reference evidence="1 2" key="1">
    <citation type="submission" date="2018-08" db="EMBL/GenBank/DDBJ databases">
        <title>A genome reference for cultivated species of the human gut microbiota.</title>
        <authorList>
            <person name="Zou Y."/>
            <person name="Xue W."/>
            <person name="Luo G."/>
        </authorList>
    </citation>
    <scope>NUCLEOTIDE SEQUENCE [LARGE SCALE GENOMIC DNA]</scope>
    <source>
        <strain evidence="1 2">AF14-6AC</strain>
    </source>
</reference>
<comment type="caution">
    <text evidence="1">The sequence shown here is derived from an EMBL/GenBank/DDBJ whole genome shotgun (WGS) entry which is preliminary data.</text>
</comment>